<feature type="non-terminal residue" evidence="3">
    <location>
        <position position="1"/>
    </location>
</feature>
<evidence type="ECO:0000256" key="1">
    <source>
        <dbReference type="SAM" id="MobiDB-lite"/>
    </source>
</evidence>
<dbReference type="Proteomes" id="UP000235965">
    <property type="component" value="Unassembled WGS sequence"/>
</dbReference>
<organism evidence="3 4">
    <name type="scientific">Cryptotermes secundus</name>
    <dbReference type="NCBI Taxonomy" id="105785"/>
    <lineage>
        <taxon>Eukaryota</taxon>
        <taxon>Metazoa</taxon>
        <taxon>Ecdysozoa</taxon>
        <taxon>Arthropoda</taxon>
        <taxon>Hexapoda</taxon>
        <taxon>Insecta</taxon>
        <taxon>Pterygota</taxon>
        <taxon>Neoptera</taxon>
        <taxon>Polyneoptera</taxon>
        <taxon>Dictyoptera</taxon>
        <taxon>Blattodea</taxon>
        <taxon>Blattoidea</taxon>
        <taxon>Termitoidae</taxon>
        <taxon>Kalotermitidae</taxon>
        <taxon>Cryptotermitinae</taxon>
        <taxon>Cryptotermes</taxon>
    </lineage>
</organism>
<evidence type="ECO:0000256" key="2">
    <source>
        <dbReference type="SAM" id="SignalP"/>
    </source>
</evidence>
<comment type="caution">
    <text evidence="3">The sequence shown here is derived from an EMBL/GenBank/DDBJ whole genome shotgun (WGS) entry which is preliminary data.</text>
</comment>
<gene>
    <name evidence="3" type="ORF">B7P43_G05766</name>
</gene>
<evidence type="ECO:0008006" key="5">
    <source>
        <dbReference type="Google" id="ProtNLM"/>
    </source>
</evidence>
<feature type="region of interest" description="Disordered" evidence="1">
    <location>
        <begin position="272"/>
        <end position="294"/>
    </location>
</feature>
<reference evidence="3 4" key="1">
    <citation type="submission" date="2017-12" db="EMBL/GenBank/DDBJ databases">
        <title>Hemimetabolous genomes reveal molecular basis of termite eusociality.</title>
        <authorList>
            <person name="Harrison M.C."/>
            <person name="Jongepier E."/>
            <person name="Robertson H.M."/>
            <person name="Arning N."/>
            <person name="Bitard-Feildel T."/>
            <person name="Chao H."/>
            <person name="Childers C.P."/>
            <person name="Dinh H."/>
            <person name="Doddapaneni H."/>
            <person name="Dugan S."/>
            <person name="Gowin J."/>
            <person name="Greiner C."/>
            <person name="Han Y."/>
            <person name="Hu H."/>
            <person name="Hughes D.S.T."/>
            <person name="Huylmans A.-K."/>
            <person name="Kemena C."/>
            <person name="Kremer L.P.M."/>
            <person name="Lee S.L."/>
            <person name="Lopez-Ezquerra A."/>
            <person name="Mallet L."/>
            <person name="Monroy-Kuhn J.M."/>
            <person name="Moser A."/>
            <person name="Murali S.C."/>
            <person name="Muzny D.M."/>
            <person name="Otani S."/>
            <person name="Piulachs M.-D."/>
            <person name="Poelchau M."/>
            <person name="Qu J."/>
            <person name="Schaub F."/>
            <person name="Wada-Katsumata A."/>
            <person name="Worley K.C."/>
            <person name="Xie Q."/>
            <person name="Ylla G."/>
            <person name="Poulsen M."/>
            <person name="Gibbs R.A."/>
            <person name="Schal C."/>
            <person name="Richards S."/>
            <person name="Belles X."/>
            <person name="Korb J."/>
            <person name="Bornberg-Bauer E."/>
        </authorList>
    </citation>
    <scope>NUCLEOTIDE SEQUENCE [LARGE SCALE GENOMIC DNA]</scope>
    <source>
        <tissue evidence="3">Whole body</tissue>
    </source>
</reference>
<keyword evidence="2" id="KW-0732">Signal</keyword>
<protein>
    <recommendedName>
        <fullName evidence="5">DUF4794 domain-containing protein</fullName>
    </recommendedName>
</protein>
<dbReference type="AlphaFoldDB" id="A0A2J7Q0S5"/>
<proteinExistence type="predicted"/>
<sequence>QSVLLILLLTTVWDARGEPPGQITRGAVIHFGEDAATQYAKESYNGVQGSRYFATSGTHQLPGFQQPLLVYPGSVLGTGPIIIPTQVGIQTVAGGDQGIPYYGYFVSSTPSLQPPATLPPPPPLPLPPLPPPIPVSPPPIHTNVDLTYDSLSLSSSLSGVPYSPPAYTTPAPPSAPQPVPTSPPPMQATTYGPPKPVVLRPYFKTKHKGTYILGPPHHHLTVTKAPIGHYHNLIPVLSKHIHAGPPSAVLVKSKPHPYPVIYIAHNPHLPKTPPATLYDPPARKPQSSASNSLSHPDITQAIFHPQPHDSYAAAAAALSSSHTSASYATNPPATYSFGTASVLPQPYYVPLISYTSLLRPQQRSDETKVLHTTENVALKITSQDTDDDQEHNMEEGSEQESSPMLLYKGVRPPVRLYHKPQSSIIPLSGKQMELQNEATETGNILSQGRLSALSSSSWMPIHAPEGAVPARAYEIPAPDLSRGNSHYVDEGGDKKFQITDYIQDHNGRVSAVPVSQGNQFLSWTDSNIRRRDMYKGNSEEVVSAVVLVKQK</sequence>
<evidence type="ECO:0000313" key="4">
    <source>
        <dbReference type="Proteomes" id="UP000235965"/>
    </source>
</evidence>
<feature type="region of interest" description="Disordered" evidence="1">
    <location>
        <begin position="164"/>
        <end position="191"/>
    </location>
</feature>
<feature type="compositionally biased region" description="Pro residues" evidence="1">
    <location>
        <begin position="170"/>
        <end position="186"/>
    </location>
</feature>
<dbReference type="OrthoDB" id="8193653at2759"/>
<evidence type="ECO:0000313" key="3">
    <source>
        <dbReference type="EMBL" id="PNF22166.1"/>
    </source>
</evidence>
<feature type="signal peptide" evidence="2">
    <location>
        <begin position="1"/>
        <end position="17"/>
    </location>
</feature>
<feature type="chain" id="PRO_5014412998" description="DUF4794 domain-containing protein" evidence="2">
    <location>
        <begin position="18"/>
        <end position="551"/>
    </location>
</feature>
<dbReference type="EMBL" id="NEVH01019964">
    <property type="protein sequence ID" value="PNF22166.1"/>
    <property type="molecule type" value="Genomic_DNA"/>
</dbReference>
<name>A0A2J7Q0S5_9NEOP</name>
<keyword evidence="4" id="KW-1185">Reference proteome</keyword>
<dbReference type="InParanoid" id="A0A2J7Q0S5"/>
<feature type="region of interest" description="Disordered" evidence="1">
    <location>
        <begin position="378"/>
        <end position="403"/>
    </location>
</feature>
<accession>A0A2J7Q0S5</accession>
<feature type="compositionally biased region" description="Polar residues" evidence="1">
    <location>
        <begin position="285"/>
        <end position="294"/>
    </location>
</feature>